<feature type="domain" description="Plastocyanin-like" evidence="4">
    <location>
        <begin position="366"/>
        <end position="476"/>
    </location>
</feature>
<keyword evidence="2" id="KW-0812">Transmembrane</keyword>
<name>A0A139WRE6_9CYAN</name>
<dbReference type="InterPro" id="IPR045087">
    <property type="entry name" value="Cu-oxidase_fam"/>
</dbReference>
<feature type="transmembrane region" description="Helical" evidence="2">
    <location>
        <begin position="12"/>
        <end position="31"/>
    </location>
</feature>
<evidence type="ECO:0000313" key="6">
    <source>
        <dbReference type="EMBL" id="KYC35003.1"/>
    </source>
</evidence>
<keyword evidence="7" id="KW-1185">Reference proteome</keyword>
<dbReference type="PANTHER" id="PTHR48267:SF1">
    <property type="entry name" value="BILIRUBIN OXIDASE"/>
    <property type="match status" value="1"/>
</dbReference>
<gene>
    <name evidence="6" type="ORF">WA1_09700</name>
</gene>
<keyword evidence="2" id="KW-1133">Transmembrane helix</keyword>
<dbReference type="EMBL" id="ANNX02000053">
    <property type="protein sequence ID" value="KYC35003.1"/>
    <property type="molecule type" value="Genomic_DNA"/>
</dbReference>
<dbReference type="STRING" id="128403.WA1_09700"/>
<dbReference type="PANTHER" id="PTHR48267">
    <property type="entry name" value="CUPREDOXIN SUPERFAMILY PROTEIN"/>
    <property type="match status" value="1"/>
</dbReference>
<dbReference type="GO" id="GO:0005507">
    <property type="term" value="F:copper ion binding"/>
    <property type="evidence" value="ECO:0007669"/>
    <property type="project" value="InterPro"/>
</dbReference>
<sequence>MTRISRREALRIASLAVGTVLLPIGFQYRGYTQVVNGRVPFTLPFRTPPVLNPVRSDATTDYYQITMRTAPVQILPGPTTEIWGYNGQFPGPTIKQQQNRISVVRFINNLDVNTSVHLHGMQSSPQHDGYATDPIPPRHYKDYIYANPSAAVLWYHDHTLAQTTRNVYMGLAGMYIVENDDERALSLPNGDYDVPLIIQDRQLAPDGSLILDDQNRTHVMGDLILVNGVPWPRMEVANRKYRFRVLNASVSRSYRLALSTGDNLIVIGTDGGLISAPVNTLDLRLAAGERYDFIIDFSRYPIGTQVELQNLPLPDNDYFPNIERIMRFDVVRSEVDNSVVPSTLRTIELLPESAAVRTRDFLLDQINGMWVINGNGWDSNRIDANPQLEEIEIWRFLHPVGAGVHPMHLHAVKAQILDRNGQPPLPYERGWKDVFYVGENETVRVIGRFRADAGKYMYHCHNMVHEDFDMMGQFEVGLGGIDPVSAPARPLPAPPL</sequence>
<dbReference type="Proteomes" id="UP000076925">
    <property type="component" value="Unassembled WGS sequence"/>
</dbReference>
<dbReference type="RefSeq" id="WP_017743797.1">
    <property type="nucleotide sequence ID" value="NZ_KQ976354.1"/>
</dbReference>
<proteinExistence type="inferred from homology"/>
<evidence type="ECO:0000259" key="3">
    <source>
        <dbReference type="Pfam" id="PF00394"/>
    </source>
</evidence>
<dbReference type="Pfam" id="PF07732">
    <property type="entry name" value="Cu-oxidase_3"/>
    <property type="match status" value="1"/>
</dbReference>
<dbReference type="OrthoDB" id="9757546at2"/>
<reference evidence="6 7" key="1">
    <citation type="journal article" date="2013" name="Genome Biol. Evol.">
        <title>Genomes of Stigonematalean cyanobacteria (subsection V) and the evolution of oxygenic photosynthesis from prokaryotes to plastids.</title>
        <authorList>
            <person name="Dagan T."/>
            <person name="Roettger M."/>
            <person name="Stucken K."/>
            <person name="Landan G."/>
            <person name="Koch R."/>
            <person name="Major P."/>
            <person name="Gould S.B."/>
            <person name="Goremykin V.V."/>
            <person name="Rippka R."/>
            <person name="Tandeau de Marsac N."/>
            <person name="Gugger M."/>
            <person name="Lockhart P.J."/>
            <person name="Allen J.F."/>
            <person name="Brune I."/>
            <person name="Maus I."/>
            <person name="Puhler A."/>
            <person name="Martin W.F."/>
        </authorList>
    </citation>
    <scope>NUCLEOTIDE SEQUENCE [LARGE SCALE GENOMIC DNA]</scope>
    <source>
        <strain evidence="6 7">PCC 7110</strain>
    </source>
</reference>
<dbReference type="InterPro" id="IPR011706">
    <property type="entry name" value="Cu-oxidase_C"/>
</dbReference>
<evidence type="ECO:0000259" key="5">
    <source>
        <dbReference type="Pfam" id="PF07732"/>
    </source>
</evidence>
<dbReference type="InterPro" id="IPR001117">
    <property type="entry name" value="Cu-oxidase_2nd"/>
</dbReference>
<evidence type="ECO:0000313" key="7">
    <source>
        <dbReference type="Proteomes" id="UP000076925"/>
    </source>
</evidence>
<dbReference type="Gene3D" id="2.60.40.420">
    <property type="entry name" value="Cupredoxins - blue copper proteins"/>
    <property type="match status" value="3"/>
</dbReference>
<accession>A0A139WRE6</accession>
<dbReference type="SUPFAM" id="SSF49503">
    <property type="entry name" value="Cupredoxins"/>
    <property type="match status" value="3"/>
</dbReference>
<dbReference type="Pfam" id="PF00394">
    <property type="entry name" value="Cu-oxidase"/>
    <property type="match status" value="1"/>
</dbReference>
<protein>
    <submittedName>
        <fullName evidence="6">Bilirubin oxidase</fullName>
    </submittedName>
</protein>
<comment type="caution">
    <text evidence="6">The sequence shown here is derived from an EMBL/GenBank/DDBJ whole genome shotgun (WGS) entry which is preliminary data.</text>
</comment>
<feature type="domain" description="Plastocyanin-like" evidence="3">
    <location>
        <begin position="237"/>
        <end position="299"/>
    </location>
</feature>
<dbReference type="AlphaFoldDB" id="A0A139WRE6"/>
<evidence type="ECO:0000256" key="1">
    <source>
        <dbReference type="ARBA" id="ARBA00010609"/>
    </source>
</evidence>
<dbReference type="InterPro" id="IPR008972">
    <property type="entry name" value="Cupredoxin"/>
</dbReference>
<dbReference type="InterPro" id="IPR011707">
    <property type="entry name" value="Cu-oxidase-like_N"/>
</dbReference>
<keyword evidence="2" id="KW-0472">Membrane</keyword>
<organism evidence="6 7">
    <name type="scientific">Scytonema hofmannii PCC 7110</name>
    <dbReference type="NCBI Taxonomy" id="128403"/>
    <lineage>
        <taxon>Bacteria</taxon>
        <taxon>Bacillati</taxon>
        <taxon>Cyanobacteriota</taxon>
        <taxon>Cyanophyceae</taxon>
        <taxon>Nostocales</taxon>
        <taxon>Scytonemataceae</taxon>
        <taxon>Scytonema</taxon>
    </lineage>
</organism>
<dbReference type="Pfam" id="PF07731">
    <property type="entry name" value="Cu-oxidase_2"/>
    <property type="match status" value="1"/>
</dbReference>
<evidence type="ECO:0000259" key="4">
    <source>
        <dbReference type="Pfam" id="PF07731"/>
    </source>
</evidence>
<dbReference type="GO" id="GO:0016491">
    <property type="term" value="F:oxidoreductase activity"/>
    <property type="evidence" value="ECO:0007669"/>
    <property type="project" value="InterPro"/>
</dbReference>
<feature type="domain" description="Plastocyanin-like" evidence="5">
    <location>
        <begin position="69"/>
        <end position="180"/>
    </location>
</feature>
<dbReference type="CDD" id="cd13889">
    <property type="entry name" value="CuRO_3_BOD"/>
    <property type="match status" value="1"/>
</dbReference>
<evidence type="ECO:0000256" key="2">
    <source>
        <dbReference type="SAM" id="Phobius"/>
    </source>
</evidence>
<comment type="similarity">
    <text evidence="1">Belongs to the multicopper oxidase family.</text>
</comment>